<evidence type="ECO:0000256" key="15">
    <source>
        <dbReference type="RuleBase" id="RU003357"/>
    </source>
</evidence>
<evidence type="ECO:0000256" key="2">
    <source>
        <dbReference type="ARBA" id="ARBA00021261"/>
    </source>
</evidence>
<dbReference type="InterPro" id="IPR036942">
    <property type="entry name" value="Beta-barrel_TonB_sf"/>
</dbReference>
<evidence type="ECO:0000313" key="19">
    <source>
        <dbReference type="EMBL" id="ASV84297.1"/>
    </source>
</evidence>
<protein>
    <recommendedName>
        <fullName evidence="2">Heme transporter BhuA</fullName>
    </recommendedName>
</protein>
<dbReference type="Pfam" id="PF00593">
    <property type="entry name" value="TonB_dep_Rec_b-barrel"/>
    <property type="match status" value="1"/>
</dbReference>
<dbReference type="CDD" id="cd01347">
    <property type="entry name" value="ligand_gated_channel"/>
    <property type="match status" value="1"/>
</dbReference>
<dbReference type="GO" id="GO:0006826">
    <property type="term" value="P:iron ion transport"/>
    <property type="evidence" value="ECO:0007669"/>
    <property type="project" value="UniProtKB-KW"/>
</dbReference>
<dbReference type="PROSITE" id="PS52016">
    <property type="entry name" value="TONB_DEPENDENT_REC_3"/>
    <property type="match status" value="1"/>
</dbReference>
<evidence type="ECO:0000256" key="1">
    <source>
        <dbReference type="ARBA" id="ARBA00004571"/>
    </source>
</evidence>
<evidence type="ECO:0000256" key="3">
    <source>
        <dbReference type="ARBA" id="ARBA00022448"/>
    </source>
</evidence>
<dbReference type="Pfam" id="PF07715">
    <property type="entry name" value="Plug"/>
    <property type="match status" value="1"/>
</dbReference>
<reference evidence="19 20" key="1">
    <citation type="submission" date="2017-07" db="EMBL/GenBank/DDBJ databases">
        <title>Phylogenetic study on the rhizospheric bacterium Ochrobactrum sp. A44.</title>
        <authorList>
            <person name="Krzyzanowska D.M."/>
            <person name="Ossowicki A."/>
            <person name="Rajewska M."/>
            <person name="Maciag T."/>
            <person name="Kaczynski Z."/>
            <person name="Czerwicka M."/>
            <person name="Jafra S."/>
        </authorList>
    </citation>
    <scope>NUCLEOTIDE SEQUENCE [LARGE SCALE GENOMIC DNA]</scope>
    <source>
        <strain evidence="19 20">A44</strain>
    </source>
</reference>
<evidence type="ECO:0000259" key="18">
    <source>
        <dbReference type="Pfam" id="PF07715"/>
    </source>
</evidence>
<evidence type="ECO:0000256" key="13">
    <source>
        <dbReference type="PROSITE-ProRule" id="PRU01360"/>
    </source>
</evidence>
<dbReference type="Gene3D" id="2.170.130.10">
    <property type="entry name" value="TonB-dependent receptor, plug domain"/>
    <property type="match status" value="1"/>
</dbReference>
<dbReference type="RefSeq" id="WP_095445054.1">
    <property type="nucleotide sequence ID" value="NZ_CP022603.1"/>
</dbReference>
<evidence type="ECO:0000313" key="20">
    <source>
        <dbReference type="Proteomes" id="UP000215256"/>
    </source>
</evidence>
<comment type="similarity">
    <text evidence="13 15">Belongs to the TonB-dependent receptor family.</text>
</comment>
<dbReference type="InterPro" id="IPR012910">
    <property type="entry name" value="Plug_dom"/>
</dbReference>
<evidence type="ECO:0000256" key="6">
    <source>
        <dbReference type="ARBA" id="ARBA00022692"/>
    </source>
</evidence>
<evidence type="ECO:0000256" key="7">
    <source>
        <dbReference type="ARBA" id="ARBA00022729"/>
    </source>
</evidence>
<evidence type="ECO:0000256" key="4">
    <source>
        <dbReference type="ARBA" id="ARBA00022452"/>
    </source>
</evidence>
<evidence type="ECO:0000256" key="11">
    <source>
        <dbReference type="ARBA" id="ARBA00023136"/>
    </source>
</evidence>
<evidence type="ECO:0000256" key="10">
    <source>
        <dbReference type="ARBA" id="ARBA00023077"/>
    </source>
</evidence>
<proteinExistence type="inferred from homology"/>
<keyword evidence="12 13" id="KW-0998">Cell outer membrane</keyword>
<feature type="domain" description="TonB-dependent receptor plug" evidence="18">
    <location>
        <begin position="56"/>
        <end position="171"/>
    </location>
</feature>
<evidence type="ECO:0000256" key="5">
    <source>
        <dbReference type="ARBA" id="ARBA00022496"/>
    </source>
</evidence>
<evidence type="ECO:0000256" key="14">
    <source>
        <dbReference type="PROSITE-ProRule" id="PRU10144"/>
    </source>
</evidence>
<gene>
    <name evidence="19" type="ORF">CES85_5091</name>
</gene>
<keyword evidence="6 13" id="KW-0812">Transmembrane</keyword>
<dbReference type="AlphaFoldDB" id="A0A248UBX1"/>
<keyword evidence="3 13" id="KW-0813">Transport</keyword>
<comment type="subcellular location">
    <subcellularLocation>
        <location evidence="1 13">Cell outer membrane</location>
        <topology evidence="1 13">Multi-pass membrane protein</topology>
    </subcellularLocation>
</comment>
<evidence type="ECO:0000259" key="17">
    <source>
        <dbReference type="Pfam" id="PF00593"/>
    </source>
</evidence>
<dbReference type="InterPro" id="IPR039426">
    <property type="entry name" value="TonB-dep_rcpt-like"/>
</dbReference>
<dbReference type="InterPro" id="IPR010917">
    <property type="entry name" value="TonB_rcpt_CS"/>
</dbReference>
<dbReference type="OrthoDB" id="9760333at2"/>
<dbReference type="SUPFAM" id="SSF56935">
    <property type="entry name" value="Porins"/>
    <property type="match status" value="1"/>
</dbReference>
<dbReference type="GO" id="GO:0009279">
    <property type="term" value="C:cell outer membrane"/>
    <property type="evidence" value="ECO:0007669"/>
    <property type="project" value="UniProtKB-SubCell"/>
</dbReference>
<feature type="signal peptide" evidence="16">
    <location>
        <begin position="1"/>
        <end position="28"/>
    </location>
</feature>
<dbReference type="KEGG" id="och:CES85_5091"/>
<feature type="chain" id="PRO_5012173741" description="Heme transporter BhuA" evidence="16">
    <location>
        <begin position="29"/>
        <end position="711"/>
    </location>
</feature>
<name>A0A248UBX1_9HYPH</name>
<keyword evidence="11 13" id="KW-0472">Membrane</keyword>
<dbReference type="InterPro" id="IPR037066">
    <property type="entry name" value="Plug_dom_sf"/>
</dbReference>
<keyword evidence="7 16" id="KW-0732">Signal</keyword>
<keyword evidence="9" id="KW-0406">Ion transport</keyword>
<dbReference type="EMBL" id="CP022603">
    <property type="protein sequence ID" value="ASV84297.1"/>
    <property type="molecule type" value="Genomic_DNA"/>
</dbReference>
<organism evidence="19 20">
    <name type="scientific">Ochrobactrum quorumnocens</name>
    <dbReference type="NCBI Taxonomy" id="271865"/>
    <lineage>
        <taxon>Bacteria</taxon>
        <taxon>Pseudomonadati</taxon>
        <taxon>Pseudomonadota</taxon>
        <taxon>Alphaproteobacteria</taxon>
        <taxon>Hyphomicrobiales</taxon>
        <taxon>Brucellaceae</taxon>
        <taxon>Brucella/Ochrobactrum group</taxon>
        <taxon>Ochrobactrum</taxon>
    </lineage>
</organism>
<dbReference type="InterPro" id="IPR000531">
    <property type="entry name" value="Beta-barrel_TonB"/>
</dbReference>
<evidence type="ECO:0000256" key="12">
    <source>
        <dbReference type="ARBA" id="ARBA00023237"/>
    </source>
</evidence>
<evidence type="ECO:0000256" key="9">
    <source>
        <dbReference type="ARBA" id="ARBA00023065"/>
    </source>
</evidence>
<evidence type="ECO:0000256" key="16">
    <source>
        <dbReference type="SAM" id="SignalP"/>
    </source>
</evidence>
<keyword evidence="19" id="KW-0675">Receptor</keyword>
<dbReference type="PANTHER" id="PTHR32552">
    <property type="entry name" value="FERRICHROME IRON RECEPTOR-RELATED"/>
    <property type="match status" value="1"/>
</dbReference>
<keyword evidence="8" id="KW-0408">Iron</keyword>
<dbReference type="PROSITE" id="PS01156">
    <property type="entry name" value="TONB_DEPENDENT_REC_2"/>
    <property type="match status" value="1"/>
</dbReference>
<keyword evidence="5" id="KW-0410">Iron transport</keyword>
<dbReference type="Gene3D" id="2.40.170.20">
    <property type="entry name" value="TonB-dependent receptor, beta-barrel domain"/>
    <property type="match status" value="1"/>
</dbReference>
<evidence type="ECO:0000256" key="8">
    <source>
        <dbReference type="ARBA" id="ARBA00023004"/>
    </source>
</evidence>
<feature type="domain" description="TonB-dependent receptor-like beta-barrel" evidence="17">
    <location>
        <begin position="270"/>
        <end position="673"/>
    </location>
</feature>
<keyword evidence="10 15" id="KW-0798">TonB box</keyword>
<feature type="short sequence motif" description="TonB C-terminal box" evidence="14">
    <location>
        <begin position="694"/>
        <end position="711"/>
    </location>
</feature>
<accession>A0A248UBX1</accession>
<dbReference type="Proteomes" id="UP000215256">
    <property type="component" value="Chromosome 2"/>
</dbReference>
<keyword evidence="4 13" id="KW-1134">Transmembrane beta strand</keyword>
<sequence>MNIRSTRGFFYSVSALTLAALTGSPALAQDAQPSGESKTLVLDTLVITGEKVARDIKNTASSVTVITAKEIAREKTGDSSVAEVVRGTPNVVYSDTVGAPVIRGQDSQGPNNGATAFFSGTVPRATINLDGHYLNYNEFIFGSAPIWDVDSIEVFRGPQTTSQGANAIAGAIVINTKDPTFEQEGAYQVEIGNYNAKRTSIMLNTPLYKDEIAGRLAIDYSGRDTFIDYINPGFYSSGTDHDFQSLNIRSKLLWQPAEIPGLEAKLTYSFNKSNRPTYEAATPLYYELDYNGQSMPTWDQRTNTGILDVSYDFDNGFKFFNQTQFSDSSVERSTGIVNGGDANIDQTNISNEARITYGDQEDVISGVAGIYYAHTKTDEALYLLNASNKTANNYLSSFDDKKTNLGLFGELSWRMNDQWTLTGGMRYQQDNIQRDGVSVYSYVPVNFDETFSAFLPKVSLAYAITPDLTVGGLVSRGYNPGGVSLYMNTTNPASSKWNKFDEETLWNYELFTRAEVLDNKLVLNANVFYMDMKNAQYNIPVVLPNNIVQSYTINAEKAHAYGLEIGADYRVLDNLTLKSSAGILRTKIDEISSNASYEDNEFAKSPGYMLSFGASWDVTEKFNVSGNVRHTDGYYSDVANTKAYWVGAYTIADARMSYDFTEKFQLYGFVKNIFNERAPTSLQATRGISGATTQASMTMPRTFGIGIKGSF</sequence>
<dbReference type="PANTHER" id="PTHR32552:SF81">
    <property type="entry name" value="TONB-DEPENDENT OUTER MEMBRANE RECEPTOR"/>
    <property type="match status" value="1"/>
</dbReference>